<evidence type="ECO:0000313" key="4">
    <source>
        <dbReference type="Proteomes" id="UP000533461"/>
    </source>
</evidence>
<proteinExistence type="predicted"/>
<sequence>MLLEKLIRLECSLHGDMRKDREWLEQILHKEFREITRTGVLVTRTETIECLSAEINAPTILSRDYQLINVSDNFAILHYRTFNPDGSRTSLRSSCWERFDNDQWKLVFHQGTPESKES</sequence>
<dbReference type="Pfam" id="PF14534">
    <property type="entry name" value="DUF4440"/>
    <property type="match status" value="1"/>
</dbReference>
<dbReference type="Gene3D" id="3.10.450.50">
    <property type="match status" value="1"/>
</dbReference>
<dbReference type="EMBL" id="JABXRP010000001">
    <property type="protein sequence ID" value="MBA8078048.1"/>
    <property type="molecule type" value="Genomic_DNA"/>
</dbReference>
<evidence type="ECO:0000259" key="1">
    <source>
        <dbReference type="Pfam" id="PF14534"/>
    </source>
</evidence>
<reference evidence="3" key="2">
    <citation type="submission" date="2021-07" db="EMBL/GenBank/DDBJ databases">
        <title>Characterization of Emerging Pathogens Carrying KPC-2 Gene in IncP-6 Plasmids Isolated from Urban Sewage in Argentina.</title>
        <authorList>
            <person name="Ghiglione B."/>
            <person name="Haim M.S."/>
            <person name="Dropa M."/>
        </authorList>
    </citation>
    <scope>NUCLEOTIDE SEQUENCE</scope>
    <source>
        <strain evidence="3">WW-19C</strain>
    </source>
</reference>
<accession>A0A263VPJ5</accession>
<dbReference type="Proteomes" id="UP000533461">
    <property type="component" value="Unassembled WGS sequence"/>
</dbReference>
<reference evidence="2 4" key="1">
    <citation type="submission" date="2020-06" db="EMBL/GenBank/DDBJ databases">
        <title>REHAB project genomes.</title>
        <authorList>
            <person name="Shaw L.P."/>
        </authorList>
    </citation>
    <scope>NUCLEOTIDE SEQUENCE [LARGE SCALE GENOMIC DNA]</scope>
    <source>
        <strain evidence="2 4">RHBSTW-00074</strain>
    </source>
</reference>
<evidence type="ECO:0000313" key="3">
    <source>
        <dbReference type="EMBL" id="QYD28897.1"/>
    </source>
</evidence>
<gene>
    <name evidence="2" type="ORF">HV056_16100</name>
    <name evidence="3" type="ORF">KZX48_11185</name>
</gene>
<dbReference type="InterPro" id="IPR032710">
    <property type="entry name" value="NTF2-like_dom_sf"/>
</dbReference>
<evidence type="ECO:0000313" key="2">
    <source>
        <dbReference type="EMBL" id="MBA8078048.1"/>
    </source>
</evidence>
<dbReference type="InterPro" id="IPR027843">
    <property type="entry name" value="DUF4440"/>
</dbReference>
<dbReference type="RefSeq" id="WP_087822859.1">
    <property type="nucleotide sequence ID" value="NZ_CBDACU010000005.1"/>
</dbReference>
<organism evidence="2 4">
    <name type="scientific">Enterobacter asburiae</name>
    <dbReference type="NCBI Taxonomy" id="61645"/>
    <lineage>
        <taxon>Bacteria</taxon>
        <taxon>Pseudomonadati</taxon>
        <taxon>Pseudomonadota</taxon>
        <taxon>Gammaproteobacteria</taxon>
        <taxon>Enterobacterales</taxon>
        <taxon>Enterobacteriaceae</taxon>
        <taxon>Enterobacter</taxon>
        <taxon>Enterobacter cloacae complex</taxon>
    </lineage>
</organism>
<dbReference type="EMBL" id="CP080107">
    <property type="protein sequence ID" value="QYD28897.1"/>
    <property type="molecule type" value="Genomic_DNA"/>
</dbReference>
<protein>
    <submittedName>
        <fullName evidence="2">Nuclear transport factor 2 family protein</fullName>
    </submittedName>
</protein>
<feature type="domain" description="DUF4440" evidence="1">
    <location>
        <begin position="18"/>
        <end position="106"/>
    </location>
</feature>
<dbReference type="SUPFAM" id="SSF54427">
    <property type="entry name" value="NTF2-like"/>
    <property type="match status" value="1"/>
</dbReference>
<name>A0A263VPJ5_ENTAS</name>
<dbReference type="AlphaFoldDB" id="A0A263VPJ5"/>
<dbReference type="Proteomes" id="UP000826990">
    <property type="component" value="Chromosome"/>
</dbReference>